<feature type="region of interest" description="Disordered" evidence="21">
    <location>
        <begin position="182"/>
        <end position="266"/>
    </location>
</feature>
<feature type="region of interest" description="Disordered" evidence="21">
    <location>
        <begin position="584"/>
        <end position="748"/>
    </location>
</feature>
<evidence type="ECO:0000256" key="4">
    <source>
        <dbReference type="ARBA" id="ARBA00022517"/>
    </source>
</evidence>
<evidence type="ECO:0000256" key="19">
    <source>
        <dbReference type="PROSITE-ProRule" id="PRU00035"/>
    </source>
</evidence>
<protein>
    <recommendedName>
        <fullName evidence="18">Bromodomain-containing protein 8</fullName>
    </recommendedName>
</protein>
<evidence type="ECO:0000313" key="23">
    <source>
        <dbReference type="EMBL" id="KAK4814492.1"/>
    </source>
</evidence>
<dbReference type="CDD" id="cd05507">
    <property type="entry name" value="Bromo_brd8_like"/>
    <property type="match status" value="2"/>
</dbReference>
<feature type="compositionally biased region" description="Basic and acidic residues" evidence="21">
    <location>
        <begin position="607"/>
        <end position="621"/>
    </location>
</feature>
<dbReference type="PRINTS" id="PR00883">
    <property type="entry name" value="NUCLEARHMG"/>
</dbReference>
<evidence type="ECO:0000256" key="13">
    <source>
        <dbReference type="ARBA" id="ARBA00023054"/>
    </source>
</evidence>
<sequence length="1429" mass="156915">MAAGTGKHKLLSAGPTEPWSIREKLCLASSVMRSGDQNWVSVSRAIKPFAEPGRPPDWFSQKHCASQYSELLETTETPKRKRGEKGEVVETVEDVIVRKLTAERVEELKKMIKETQEKYRQLKKDAELIQAGHMDNRLEELCNEIMIKKKMEEEEAEVKRKATDAAYQARQAIKNPPRRLTGVMVRSPAGSTSPGGDYALGDLSQPAVDEASPGVTPGTLPSTPVASFIGIPDTPPGSAPLDAPMTPVTDDSPQKKMLGQKATPPPSPLLSELLKKGSLLPTSPRLVSENEMAVASGHMNSSGVLLEVGSVLPVLHSGEMQSAPGAVPASPAASGAPTLSRLLEAGPAQFTSPLASFSAVASEPPAKLLPPPVEPVSQATIVMMPTLSAPSVVPPAAAPESVATVSQPEACVSMEAVSDSHTVTVSMDSSEISMIIDSIKKECLGSGAGSTAGSSKDHCMDGKEDLDLAEKMDIAVSYTGEELDFDTVGNIIAIIEDKVDDHPEVLDAAVVEAALSSFCEDTDDPQTLPGPWEHSIHQEHEKQAQIPQVSVTVKQERLECEEPEAKGIRDLMGIGELGSEIKTEPAEQEQNQLGPEETIPATARVTETPELRSQEIEEDQRAAVGAGETSEIEIESAKGEDAVHNTVKTETPPDDDSSPPQVPNVSEDSSQADVQHKFELSESMKEEAQALFRSQMKDGQGEEDDEDGASEAASLEEPKEEDQGEGYLSEMDNEPPVSESDDGFSVHNAPLQSHTLADSIPSSPASSQFSVCSEDQEAIQAQKIWKKAIMLVWRAAANHRYANVFLQPVTDDIAPGYHSIVQRPMDLSTIKKNIENGLIRTTAEFQRDIMLMFQNAVMYNSSDHDVYHMAVEMQRDVLEQIQQFLATQLIMQTSESGISAKSLRGRDSTRKQDASEKDSVPMGSPAFLLSLFMGHAWVWWESETESPSESENSDFQSFLSWDSSLDLDVGSWRNTEEVAMGKLEESSREADRELEFSEPLGGDDSEDYQKGERPCEDDSLLQFFSEVTQMMEPLHISSRESSQTQWDYRGSGKQGDGEDMRCQEKATGTAVSGADESQLHVLADEKEHFPGREDKTQETPGEQALGELHPQEMSYQAQDQDDSDSTSAAPVLDSTSPANTQLVQLSWDNPLQHLLFKRTLLSIWKMIASHRYSGPFLKAVSEKQAPGYRDVVKRPMDLTSIKRRLSKGHIQSMIQFQRDLMLMFQNAVMYNSFNHHVYRMAMEMQREVLEQLHMLEPAVLVTPPGPRVPRKRKRASGAAMAREKQPEAAAEAEGTPERSYREQLDYLNPIAQPLASRKLTRKLYKCIRKAAKHKQIRRGVKEVQKFINKGEKGITVLAGDTLPIDVYCHIPIMCEDRSLPYAYVPSKSDLGAAAGSKRPTCVIMIKPHEEYQETYDECLGEVEALPLPL</sequence>
<evidence type="ECO:0000256" key="6">
    <source>
        <dbReference type="ARBA" id="ARBA00022553"/>
    </source>
</evidence>
<comment type="subcellular location">
    <subcellularLocation>
        <location evidence="1">Nucleus</location>
        <location evidence="1">Nucleolus</location>
    </subcellularLocation>
</comment>
<dbReference type="FunFam" id="3.30.1330.30:FF:000016">
    <property type="entry name" value="H/ACA ribonucleoprotein complex subunit 2"/>
    <property type="match status" value="1"/>
</dbReference>
<keyword evidence="9" id="KW-0156">Chromatin regulator</keyword>
<evidence type="ECO:0000256" key="2">
    <source>
        <dbReference type="ARBA" id="ARBA00007337"/>
    </source>
</evidence>
<dbReference type="Gene3D" id="3.30.1330.30">
    <property type="match status" value="1"/>
</dbReference>
<dbReference type="InterPro" id="IPR036427">
    <property type="entry name" value="Bromodomain-like_sf"/>
</dbReference>
<comment type="similarity">
    <text evidence="2">Belongs to the eukaryotic ribosomal protein eL8 family.</text>
</comment>
<dbReference type="Pfam" id="PF01248">
    <property type="entry name" value="Ribosomal_L7Ae"/>
    <property type="match status" value="1"/>
</dbReference>
<dbReference type="InterPro" id="IPR018492">
    <property type="entry name" value="Ribosomal_eL8/Nhp2"/>
</dbReference>
<keyword evidence="4" id="KW-0690">Ribosome biogenesis</keyword>
<feature type="compositionally biased region" description="Basic and acidic residues" evidence="21">
    <location>
        <begin position="982"/>
        <end position="995"/>
    </location>
</feature>
<keyword evidence="16" id="KW-0539">Nucleus</keyword>
<keyword evidence="11" id="KW-0007">Acetylation</keyword>
<evidence type="ECO:0000256" key="1">
    <source>
        <dbReference type="ARBA" id="ARBA00004604"/>
    </source>
</evidence>
<gene>
    <name evidence="23" type="ORF">QYF61_020854</name>
</gene>
<evidence type="ECO:0000256" key="21">
    <source>
        <dbReference type="SAM" id="MobiDB-lite"/>
    </source>
</evidence>
<reference evidence="23 24" key="1">
    <citation type="journal article" date="2023" name="J. Hered.">
        <title>Chromosome-level genome of the wood stork (Mycteria americana) provides insight into avian chromosome evolution.</title>
        <authorList>
            <person name="Flamio R. Jr."/>
            <person name="Ramstad K.M."/>
        </authorList>
    </citation>
    <scope>NUCLEOTIDE SEQUENCE [LARGE SCALE GENOMIC DNA]</scope>
    <source>
        <strain evidence="23">JAX WOST 10</strain>
    </source>
</reference>
<feature type="domain" description="Bromo" evidence="22">
    <location>
        <begin position="797"/>
        <end position="867"/>
    </location>
</feature>
<feature type="region of interest" description="Disordered" evidence="21">
    <location>
        <begin position="1112"/>
        <end position="1134"/>
    </location>
</feature>
<feature type="region of interest" description="Disordered" evidence="21">
    <location>
        <begin position="900"/>
        <end position="921"/>
    </location>
</feature>
<dbReference type="PANTHER" id="PTHR15398:SF13">
    <property type="entry name" value="BROMODOMAIN-CONTAINING PROTEIN 8"/>
    <property type="match status" value="1"/>
</dbReference>
<evidence type="ECO:0000256" key="18">
    <source>
        <dbReference type="ARBA" id="ARBA00070695"/>
    </source>
</evidence>
<evidence type="ECO:0000256" key="3">
    <source>
        <dbReference type="ARBA" id="ARBA00022499"/>
    </source>
</evidence>
<keyword evidence="17" id="KW-0687">Ribonucleoprotein</keyword>
<dbReference type="SUPFAM" id="SSF55315">
    <property type="entry name" value="L30e-like"/>
    <property type="match status" value="1"/>
</dbReference>
<keyword evidence="13 20" id="KW-0175">Coiled coil</keyword>
<dbReference type="InterPro" id="IPR004038">
    <property type="entry name" value="Ribosomal_eL8/eL30/eS12/Gad45"/>
</dbReference>
<feature type="compositionally biased region" description="Basic and acidic residues" evidence="21">
    <location>
        <begin position="674"/>
        <end position="688"/>
    </location>
</feature>
<dbReference type="GO" id="GO:1990904">
    <property type="term" value="C:ribonucleoprotein complex"/>
    <property type="evidence" value="ECO:0007669"/>
    <property type="project" value="UniProtKB-KW"/>
</dbReference>
<evidence type="ECO:0000313" key="24">
    <source>
        <dbReference type="Proteomes" id="UP001333110"/>
    </source>
</evidence>
<name>A0AAN7NF24_MYCAM</name>
<accession>A0AAN7NF24</accession>
<keyword evidence="12" id="KW-0805">Transcription regulation</keyword>
<feature type="region of interest" description="Disordered" evidence="21">
    <location>
        <begin position="980"/>
        <end position="1014"/>
    </location>
</feature>
<dbReference type="PRINTS" id="PR00881">
    <property type="entry name" value="L7ARS6FAMILY"/>
</dbReference>
<evidence type="ECO:0000256" key="5">
    <source>
        <dbReference type="ARBA" id="ARBA00022552"/>
    </source>
</evidence>
<evidence type="ECO:0000256" key="16">
    <source>
        <dbReference type="ARBA" id="ARBA00023242"/>
    </source>
</evidence>
<evidence type="ECO:0000256" key="11">
    <source>
        <dbReference type="ARBA" id="ARBA00022990"/>
    </source>
</evidence>
<dbReference type="EMBL" id="JAUNZN010000011">
    <property type="protein sequence ID" value="KAK4814492.1"/>
    <property type="molecule type" value="Genomic_DNA"/>
</dbReference>
<keyword evidence="10" id="KW-0694">RNA-binding</keyword>
<dbReference type="InterPro" id="IPR037966">
    <property type="entry name" value="Brd8_Bromo_dom"/>
</dbReference>
<keyword evidence="8" id="KW-0832">Ubl conjugation</keyword>
<evidence type="ECO:0000256" key="12">
    <source>
        <dbReference type="ARBA" id="ARBA00023015"/>
    </source>
</evidence>
<keyword evidence="15" id="KW-0804">Transcription</keyword>
<evidence type="ECO:0000256" key="10">
    <source>
        <dbReference type="ARBA" id="ARBA00022884"/>
    </source>
</evidence>
<evidence type="ECO:0000259" key="22">
    <source>
        <dbReference type="PROSITE" id="PS50014"/>
    </source>
</evidence>
<dbReference type="PRINTS" id="PR00503">
    <property type="entry name" value="BROMODOMAIN"/>
</dbReference>
<evidence type="ECO:0000256" key="17">
    <source>
        <dbReference type="ARBA" id="ARBA00023274"/>
    </source>
</evidence>
<dbReference type="Gene3D" id="1.20.920.10">
    <property type="entry name" value="Bromodomain-like"/>
    <property type="match status" value="2"/>
</dbReference>
<evidence type="ECO:0000256" key="15">
    <source>
        <dbReference type="ARBA" id="ARBA00023163"/>
    </source>
</evidence>
<comment type="caution">
    <text evidence="23">The sequence shown here is derived from an EMBL/GenBank/DDBJ whole genome shotgun (WGS) entry which is preliminary data.</text>
</comment>
<dbReference type="InterPro" id="IPR002415">
    <property type="entry name" value="H/ACA_rnp_Nhp2-like"/>
</dbReference>
<dbReference type="PANTHER" id="PTHR15398">
    <property type="entry name" value="BROMODOMAIN-CONTAINING PROTEIN 8"/>
    <property type="match status" value="1"/>
</dbReference>
<dbReference type="FunFam" id="1.20.920.10:FF:000016">
    <property type="entry name" value="bromodomain-containing protein 8 isoform X1"/>
    <property type="match status" value="1"/>
</dbReference>
<dbReference type="InterPro" id="IPR001487">
    <property type="entry name" value="Bromodomain"/>
</dbReference>
<dbReference type="SMART" id="SM00297">
    <property type="entry name" value="BROMO"/>
    <property type="match status" value="2"/>
</dbReference>
<feature type="region of interest" description="Disordered" evidence="21">
    <location>
        <begin position="1263"/>
        <end position="1298"/>
    </location>
</feature>
<dbReference type="Pfam" id="PF00439">
    <property type="entry name" value="Bromodomain"/>
    <property type="match status" value="2"/>
</dbReference>
<dbReference type="SUPFAM" id="SSF47370">
    <property type="entry name" value="Bromodomain"/>
    <property type="match status" value="2"/>
</dbReference>
<evidence type="ECO:0000256" key="14">
    <source>
        <dbReference type="ARBA" id="ARBA00023117"/>
    </source>
</evidence>
<feature type="compositionally biased region" description="Basic and acidic residues" evidence="21">
    <location>
        <begin position="904"/>
        <end position="919"/>
    </location>
</feature>
<dbReference type="Proteomes" id="UP001333110">
    <property type="component" value="Unassembled WGS sequence"/>
</dbReference>
<proteinExistence type="inferred from homology"/>
<evidence type="ECO:0000256" key="20">
    <source>
        <dbReference type="SAM" id="Coils"/>
    </source>
</evidence>
<dbReference type="GO" id="GO:0006325">
    <property type="term" value="P:chromatin organization"/>
    <property type="evidence" value="ECO:0007669"/>
    <property type="project" value="UniProtKB-KW"/>
</dbReference>
<evidence type="ECO:0000256" key="9">
    <source>
        <dbReference type="ARBA" id="ARBA00022853"/>
    </source>
</evidence>
<feature type="region of interest" description="Disordered" evidence="21">
    <location>
        <begin position="1036"/>
        <end position="1076"/>
    </location>
</feature>
<feature type="compositionally biased region" description="Polar residues" evidence="21">
    <location>
        <begin position="663"/>
        <end position="673"/>
    </location>
</feature>
<dbReference type="InterPro" id="IPR029064">
    <property type="entry name" value="Ribosomal_eL30-like_sf"/>
</dbReference>
<dbReference type="GO" id="GO:0035267">
    <property type="term" value="C:NuA4 histone acetyltransferase complex"/>
    <property type="evidence" value="ECO:0007669"/>
    <property type="project" value="TreeGrafter"/>
</dbReference>
<dbReference type="GO" id="GO:0005730">
    <property type="term" value="C:nucleolus"/>
    <property type="evidence" value="ECO:0007669"/>
    <property type="project" value="UniProtKB-SubCell"/>
</dbReference>
<evidence type="ECO:0000256" key="7">
    <source>
        <dbReference type="ARBA" id="ARBA00022604"/>
    </source>
</evidence>
<keyword evidence="5" id="KW-0698">rRNA processing</keyword>
<dbReference type="GO" id="GO:0006364">
    <property type="term" value="P:rRNA processing"/>
    <property type="evidence" value="ECO:0007669"/>
    <property type="project" value="UniProtKB-KW"/>
</dbReference>
<evidence type="ECO:0000256" key="8">
    <source>
        <dbReference type="ARBA" id="ARBA00022843"/>
    </source>
</evidence>
<keyword evidence="3" id="KW-1017">Isopeptide bond</keyword>
<keyword evidence="14 19" id="KW-0103">Bromodomain</keyword>
<keyword evidence="6" id="KW-0597">Phosphoprotein</keyword>
<dbReference type="PROSITE" id="PS50014">
    <property type="entry name" value="BROMODOMAIN_2"/>
    <property type="match status" value="2"/>
</dbReference>
<feature type="domain" description="Bromo" evidence="22">
    <location>
        <begin position="1168"/>
        <end position="1238"/>
    </location>
</feature>
<feature type="coiled-coil region" evidence="20">
    <location>
        <begin position="98"/>
        <end position="132"/>
    </location>
</feature>
<keyword evidence="7" id="KW-0341">Growth regulation</keyword>
<keyword evidence="24" id="KW-1185">Reference proteome</keyword>
<dbReference type="GO" id="GO:0003723">
    <property type="term" value="F:RNA binding"/>
    <property type="evidence" value="ECO:0007669"/>
    <property type="project" value="UniProtKB-KW"/>
</dbReference>
<feature type="compositionally biased region" description="Basic and acidic residues" evidence="21">
    <location>
        <begin position="1055"/>
        <end position="1064"/>
    </location>
</feature>
<organism evidence="23 24">
    <name type="scientific">Mycteria americana</name>
    <name type="common">Wood stork</name>
    <dbReference type="NCBI Taxonomy" id="33587"/>
    <lineage>
        <taxon>Eukaryota</taxon>
        <taxon>Metazoa</taxon>
        <taxon>Chordata</taxon>
        <taxon>Craniata</taxon>
        <taxon>Vertebrata</taxon>
        <taxon>Euteleostomi</taxon>
        <taxon>Archelosauria</taxon>
        <taxon>Archosauria</taxon>
        <taxon>Dinosauria</taxon>
        <taxon>Saurischia</taxon>
        <taxon>Theropoda</taxon>
        <taxon>Coelurosauria</taxon>
        <taxon>Aves</taxon>
        <taxon>Neognathae</taxon>
        <taxon>Neoaves</taxon>
        <taxon>Aequornithes</taxon>
        <taxon>Ciconiiformes</taxon>
        <taxon>Ciconiidae</taxon>
        <taxon>Mycteria</taxon>
    </lineage>
</organism>